<evidence type="ECO:0000259" key="2">
    <source>
        <dbReference type="Pfam" id="PF25318"/>
    </source>
</evidence>
<accession>A0A9W9CXI1</accession>
<protein>
    <recommendedName>
        <fullName evidence="2">GDS1 winged helix domain-containing protein</fullName>
    </recommendedName>
</protein>
<feature type="compositionally biased region" description="Polar residues" evidence="1">
    <location>
        <begin position="103"/>
        <end position="119"/>
    </location>
</feature>
<sequence>MPYNTRRKSLSLPSLGIHVPVSNAARAAAAAALANRQKSPAALSSSSSSSSAHSASSATSSSSQSTPTFSPRSPTDRADQPAQTSASARKTKRPHALVDAPSGDSSTPTNKRRQVASSNTPPPSPGFDRAVSIEMDLDDDNSHAADHKIDLASIHDDIVEKVIVRLQATYNRPHIVKELAGILIKQLKIVEQSANPCAIISSRLSAYIKRPNWNARNPCPLGKELETVHPRRTYFYLTTSPHQPLPDPTAQTALKARELPTPSATSGSEAEDEDRRRELSPSPEVDLSPYELLDEYDDDEEPTPATPLGSYPSRHGMASQNSRTAEPPLEKDEKEFTQTANGLQRRKLSGQFMPQFSGLPTEPPAHPTAGVVVDEHVKDDTLFGDAKAMDTAMNAQHALATPSLQLLSSPHIRPAARPVMTSLLSLDLGKAKPDQEAFYEQLDSQLEWGRSPEQIDLDELDSMLTAYY</sequence>
<feature type="compositionally biased region" description="Acidic residues" evidence="1">
    <location>
        <begin position="292"/>
        <end position="302"/>
    </location>
</feature>
<reference evidence="3" key="1">
    <citation type="submission" date="2022-10" db="EMBL/GenBank/DDBJ databases">
        <title>Tapping the CABI collections for fungal endophytes: first genome assemblies for Collariella, Neodidymelliopsis, Ascochyta clinopodiicola, Didymella pomorum, Didymosphaeria variabile, Neocosmospora piperis and Neocucurbitaria cava.</title>
        <authorList>
            <person name="Hill R."/>
        </authorList>
    </citation>
    <scope>NUCLEOTIDE SEQUENCE</scope>
    <source>
        <strain evidence="3">IMI 355082</strain>
    </source>
</reference>
<comment type="caution">
    <text evidence="3">The sequence shown here is derived from an EMBL/GenBank/DDBJ whole genome shotgun (WGS) entry which is preliminary data.</text>
</comment>
<feature type="region of interest" description="Disordered" evidence="1">
    <location>
        <begin position="29"/>
        <end position="130"/>
    </location>
</feature>
<evidence type="ECO:0000256" key="1">
    <source>
        <dbReference type="SAM" id="MobiDB-lite"/>
    </source>
</evidence>
<keyword evidence="4" id="KW-1185">Reference proteome</keyword>
<gene>
    <name evidence="3" type="ORF">N0V93_002246</name>
</gene>
<proteinExistence type="predicted"/>
<feature type="region of interest" description="Disordered" evidence="1">
    <location>
        <begin position="257"/>
        <end position="339"/>
    </location>
</feature>
<name>A0A9W9CXI1_9PEZI</name>
<evidence type="ECO:0000313" key="4">
    <source>
        <dbReference type="Proteomes" id="UP001140453"/>
    </source>
</evidence>
<dbReference type="EMBL" id="JAPEVB010000002">
    <property type="protein sequence ID" value="KAJ4393040.1"/>
    <property type="molecule type" value="Genomic_DNA"/>
</dbReference>
<dbReference type="InterPro" id="IPR057511">
    <property type="entry name" value="WH_GDS1"/>
</dbReference>
<feature type="domain" description="GDS1 winged helix" evidence="2">
    <location>
        <begin position="150"/>
        <end position="244"/>
    </location>
</feature>
<feature type="compositionally biased region" description="Low complexity" evidence="1">
    <location>
        <begin position="29"/>
        <end position="73"/>
    </location>
</feature>
<dbReference type="Pfam" id="PF25318">
    <property type="entry name" value="WHD_GDS1"/>
    <property type="match status" value="1"/>
</dbReference>
<dbReference type="AlphaFoldDB" id="A0A9W9CXI1"/>
<dbReference type="Proteomes" id="UP001140453">
    <property type="component" value="Unassembled WGS sequence"/>
</dbReference>
<evidence type="ECO:0000313" key="3">
    <source>
        <dbReference type="EMBL" id="KAJ4393040.1"/>
    </source>
</evidence>
<dbReference type="OrthoDB" id="4150221at2759"/>
<organism evidence="3 4">
    <name type="scientific">Gnomoniopsis smithogilvyi</name>
    <dbReference type="NCBI Taxonomy" id="1191159"/>
    <lineage>
        <taxon>Eukaryota</taxon>
        <taxon>Fungi</taxon>
        <taxon>Dikarya</taxon>
        <taxon>Ascomycota</taxon>
        <taxon>Pezizomycotina</taxon>
        <taxon>Sordariomycetes</taxon>
        <taxon>Sordariomycetidae</taxon>
        <taxon>Diaporthales</taxon>
        <taxon>Gnomoniaceae</taxon>
        <taxon>Gnomoniopsis</taxon>
    </lineage>
</organism>